<dbReference type="InterPro" id="IPR053781">
    <property type="entry name" value="F-box_AtFBL13-like"/>
</dbReference>
<reference evidence="2" key="1">
    <citation type="submission" date="2023-04" db="EMBL/GenBank/DDBJ databases">
        <authorList>
            <person name="Vijverberg K."/>
            <person name="Xiong W."/>
            <person name="Schranz E."/>
        </authorList>
    </citation>
    <scope>NUCLEOTIDE SEQUENCE</scope>
</reference>
<dbReference type="InterPro" id="IPR032675">
    <property type="entry name" value="LRR_dom_sf"/>
</dbReference>
<proteinExistence type="predicted"/>
<dbReference type="InterPro" id="IPR001810">
    <property type="entry name" value="F-box_dom"/>
</dbReference>
<dbReference type="PROSITE" id="PS50181">
    <property type="entry name" value="FBOX"/>
    <property type="match status" value="1"/>
</dbReference>
<sequence length="409" mass="46360">MSEHKRHEQHKIEDIGDVACDFSNLPDCILHHIMSFMNTTEAVKTSILSTRWKNLWTFSPNIDFDDKLCATPRWRNTGLTSFVNFVEKVLQNVLKIKKFCLSFRVFNNTSQIHSWISHAIMQNVQELDLSFYAIYPYVIPQAMFYSTSLVTLKIKMMSMNTEHASHVSFPCLKTLHLSVEFPNDDFTEKIFSGCSVLEELVLFQCCFMNLKNVTISNSTLKRLKIHDQVLCDETIETLLFGDNIRFLVFRNLNNLELSMEIGIKHMVLLSFCPVLQSICFLEGFMHDKHIGVNNSIWSSIPKCISNCLKTMTLKKFHDVRIVLGLGAGTGVRKVWLWGGMCGYSYRCGIVVWDTGKGGRVSVLGFGYGGQAEAKLYVAMGIGVVVDGVRVGIRCVGIRWSGVCLDIEMG</sequence>
<dbReference type="SUPFAM" id="SSF81383">
    <property type="entry name" value="F-box domain"/>
    <property type="match status" value="1"/>
</dbReference>
<feature type="domain" description="F-box" evidence="1">
    <location>
        <begin position="19"/>
        <end position="55"/>
    </location>
</feature>
<dbReference type="Pfam" id="PF24758">
    <property type="entry name" value="LRR_At5g56370"/>
    <property type="match status" value="1"/>
</dbReference>
<dbReference type="PANTHER" id="PTHR31900">
    <property type="entry name" value="F-BOX/RNI SUPERFAMILY PROTEIN-RELATED"/>
    <property type="match status" value="1"/>
</dbReference>
<dbReference type="CDD" id="cd22160">
    <property type="entry name" value="F-box_AtFBL13-like"/>
    <property type="match status" value="1"/>
</dbReference>
<dbReference type="Pfam" id="PF00646">
    <property type="entry name" value="F-box"/>
    <property type="match status" value="1"/>
</dbReference>
<accession>A0AA35ZU53</accession>
<dbReference type="AlphaFoldDB" id="A0AA35ZU53"/>
<dbReference type="PANTHER" id="PTHR31900:SF30">
    <property type="entry name" value="SUPERFAMILY PROTEIN, PUTATIVE-RELATED"/>
    <property type="match status" value="1"/>
</dbReference>
<dbReference type="Gene3D" id="3.80.10.10">
    <property type="entry name" value="Ribonuclease Inhibitor"/>
    <property type="match status" value="1"/>
</dbReference>
<evidence type="ECO:0000259" key="1">
    <source>
        <dbReference type="PROSITE" id="PS50181"/>
    </source>
</evidence>
<keyword evidence="3" id="KW-1185">Reference proteome</keyword>
<evidence type="ECO:0000313" key="3">
    <source>
        <dbReference type="Proteomes" id="UP001177003"/>
    </source>
</evidence>
<gene>
    <name evidence="2" type="ORF">LSALG_LOCUS37564</name>
</gene>
<name>A0AA35ZU53_LACSI</name>
<dbReference type="InterPro" id="IPR036047">
    <property type="entry name" value="F-box-like_dom_sf"/>
</dbReference>
<dbReference type="SUPFAM" id="SSF52047">
    <property type="entry name" value="RNI-like"/>
    <property type="match status" value="1"/>
</dbReference>
<dbReference type="InterPro" id="IPR055411">
    <property type="entry name" value="LRR_FXL15/At3g58940/PEG3-like"/>
</dbReference>
<evidence type="ECO:0000313" key="2">
    <source>
        <dbReference type="EMBL" id="CAI9298821.1"/>
    </source>
</evidence>
<dbReference type="Proteomes" id="UP001177003">
    <property type="component" value="Chromosome 8"/>
</dbReference>
<dbReference type="InterPro" id="IPR050232">
    <property type="entry name" value="FBL13/AtMIF1-like"/>
</dbReference>
<organism evidence="2 3">
    <name type="scientific">Lactuca saligna</name>
    <name type="common">Willowleaf lettuce</name>
    <dbReference type="NCBI Taxonomy" id="75948"/>
    <lineage>
        <taxon>Eukaryota</taxon>
        <taxon>Viridiplantae</taxon>
        <taxon>Streptophyta</taxon>
        <taxon>Embryophyta</taxon>
        <taxon>Tracheophyta</taxon>
        <taxon>Spermatophyta</taxon>
        <taxon>Magnoliopsida</taxon>
        <taxon>eudicotyledons</taxon>
        <taxon>Gunneridae</taxon>
        <taxon>Pentapetalae</taxon>
        <taxon>asterids</taxon>
        <taxon>campanulids</taxon>
        <taxon>Asterales</taxon>
        <taxon>Asteraceae</taxon>
        <taxon>Cichorioideae</taxon>
        <taxon>Cichorieae</taxon>
        <taxon>Lactucinae</taxon>
        <taxon>Lactuca</taxon>
    </lineage>
</organism>
<dbReference type="EMBL" id="OX465084">
    <property type="protein sequence ID" value="CAI9298821.1"/>
    <property type="molecule type" value="Genomic_DNA"/>
</dbReference>
<protein>
    <recommendedName>
        <fullName evidence="1">F-box domain-containing protein</fullName>
    </recommendedName>
</protein>